<dbReference type="EMBL" id="BKAJ01000097">
    <property type="protein sequence ID" value="GEP58290.1"/>
    <property type="molecule type" value="Genomic_DNA"/>
</dbReference>
<accession>A0A512NH60</accession>
<dbReference type="AlphaFoldDB" id="A0A512NH60"/>
<protein>
    <submittedName>
        <fullName evidence="1">Uncharacterized protein</fullName>
    </submittedName>
</protein>
<dbReference type="OrthoDB" id="9822887at2"/>
<dbReference type="Proteomes" id="UP000321058">
    <property type="component" value="Unassembled WGS sequence"/>
</dbReference>
<comment type="caution">
    <text evidence="1">The sequence shown here is derived from an EMBL/GenBank/DDBJ whole genome shotgun (WGS) entry which is preliminary data.</text>
</comment>
<organism evidence="1 2">
    <name type="scientific">Reyranella soli</name>
    <dbReference type="NCBI Taxonomy" id="1230389"/>
    <lineage>
        <taxon>Bacteria</taxon>
        <taxon>Pseudomonadati</taxon>
        <taxon>Pseudomonadota</taxon>
        <taxon>Alphaproteobacteria</taxon>
        <taxon>Hyphomicrobiales</taxon>
        <taxon>Reyranellaceae</taxon>
        <taxon>Reyranella</taxon>
    </lineage>
</organism>
<sequence>MNARPPDGSDEPEAVDQVMLAVLSNRGRDATVLSADQERLLDDWVAGRLAPDDAERAAALVRQNRLAAERVLELRLQAATRESPPVPEQLTAQILKANAPPKASTRGAWWRSLGRWQLTGIAGAAALASILVVAGLPALQQLMSGGGPLQVAMVTINDRSPLFEASDIRMRGTQPQQGDPAEQRFRDIEVPTAILRYLLAKAAAGGAAPELEPYLPKSSDAGDQPARVIIDAALKEKLEASDGRPQMMVRLYDLKDPRTANIREISGPLPNGERQYLLTVKP</sequence>
<keyword evidence="2" id="KW-1185">Reference proteome</keyword>
<name>A0A512NH60_9HYPH</name>
<gene>
    <name evidence="1" type="ORF">RSO01_54560</name>
</gene>
<dbReference type="RefSeq" id="WP_147153382.1">
    <property type="nucleotide sequence ID" value="NZ_BKAJ01000097.1"/>
</dbReference>
<evidence type="ECO:0000313" key="1">
    <source>
        <dbReference type="EMBL" id="GEP58290.1"/>
    </source>
</evidence>
<evidence type="ECO:0000313" key="2">
    <source>
        <dbReference type="Proteomes" id="UP000321058"/>
    </source>
</evidence>
<proteinExistence type="predicted"/>
<reference evidence="1 2" key="1">
    <citation type="submission" date="2019-07" db="EMBL/GenBank/DDBJ databases">
        <title>Whole genome shotgun sequence of Reyranella soli NBRC 108950.</title>
        <authorList>
            <person name="Hosoyama A."/>
            <person name="Uohara A."/>
            <person name="Ohji S."/>
            <person name="Ichikawa N."/>
        </authorList>
    </citation>
    <scope>NUCLEOTIDE SEQUENCE [LARGE SCALE GENOMIC DNA]</scope>
    <source>
        <strain evidence="1 2">NBRC 108950</strain>
    </source>
</reference>